<dbReference type="AlphaFoldDB" id="A0AAD9U5B5"/>
<sequence length="144" mass="16391">MHIKVLNHWSNKSFDTLLQFFKDILPEGLNIPMSLYNAKKMLRDLGLGYVSIHACKHDCALFWKEHARADNCPVCNESTFEIDDGKGSIAEAYMVNESLTFCSLYLGAIETKFNRHERNDDKGKTQQECVLSIFSQKTRPLGAS</sequence>
<protein>
    <recommendedName>
        <fullName evidence="1">DUF4218 domain-containing protein</fullName>
    </recommendedName>
</protein>
<evidence type="ECO:0000313" key="2">
    <source>
        <dbReference type="EMBL" id="KAK2647833.1"/>
    </source>
</evidence>
<name>A0AAD9U5B5_9ROSI</name>
<dbReference type="Proteomes" id="UP001280121">
    <property type="component" value="Unassembled WGS sequence"/>
</dbReference>
<evidence type="ECO:0000259" key="1">
    <source>
        <dbReference type="Pfam" id="PF13960"/>
    </source>
</evidence>
<evidence type="ECO:0000313" key="3">
    <source>
        <dbReference type="Proteomes" id="UP001280121"/>
    </source>
</evidence>
<organism evidence="2 3">
    <name type="scientific">Dipteronia dyeriana</name>
    <dbReference type="NCBI Taxonomy" id="168575"/>
    <lineage>
        <taxon>Eukaryota</taxon>
        <taxon>Viridiplantae</taxon>
        <taxon>Streptophyta</taxon>
        <taxon>Embryophyta</taxon>
        <taxon>Tracheophyta</taxon>
        <taxon>Spermatophyta</taxon>
        <taxon>Magnoliopsida</taxon>
        <taxon>eudicotyledons</taxon>
        <taxon>Gunneridae</taxon>
        <taxon>Pentapetalae</taxon>
        <taxon>rosids</taxon>
        <taxon>malvids</taxon>
        <taxon>Sapindales</taxon>
        <taxon>Sapindaceae</taxon>
        <taxon>Hippocastanoideae</taxon>
        <taxon>Acereae</taxon>
        <taxon>Dipteronia</taxon>
    </lineage>
</organism>
<dbReference type="InterPro" id="IPR025452">
    <property type="entry name" value="DUF4218"/>
</dbReference>
<dbReference type="PANTHER" id="PTHR10775">
    <property type="entry name" value="OS08G0208400 PROTEIN"/>
    <property type="match status" value="1"/>
</dbReference>
<proteinExistence type="predicted"/>
<reference evidence="2" key="1">
    <citation type="journal article" date="2023" name="Plant J.">
        <title>Genome sequences and population genomics provide insights into the demographic history, inbreeding, and mutation load of two 'living fossil' tree species of Dipteronia.</title>
        <authorList>
            <person name="Feng Y."/>
            <person name="Comes H.P."/>
            <person name="Chen J."/>
            <person name="Zhu S."/>
            <person name="Lu R."/>
            <person name="Zhang X."/>
            <person name="Li P."/>
            <person name="Qiu J."/>
            <person name="Olsen K.M."/>
            <person name="Qiu Y."/>
        </authorList>
    </citation>
    <scope>NUCLEOTIDE SEQUENCE</scope>
    <source>
        <strain evidence="2">KIB01</strain>
    </source>
</reference>
<dbReference type="EMBL" id="JANJYI010000005">
    <property type="protein sequence ID" value="KAK2647833.1"/>
    <property type="molecule type" value="Genomic_DNA"/>
</dbReference>
<dbReference type="Pfam" id="PF13960">
    <property type="entry name" value="DUF4218"/>
    <property type="match status" value="1"/>
</dbReference>
<gene>
    <name evidence="2" type="ORF">Ddye_015322</name>
</gene>
<accession>A0AAD9U5B5</accession>
<keyword evidence="3" id="KW-1185">Reference proteome</keyword>
<comment type="caution">
    <text evidence="2">The sequence shown here is derived from an EMBL/GenBank/DDBJ whole genome shotgun (WGS) entry which is preliminary data.</text>
</comment>
<dbReference type="PANTHER" id="PTHR10775:SF185">
    <property type="entry name" value="OS08G0208400 PROTEIN"/>
    <property type="match status" value="1"/>
</dbReference>
<feature type="domain" description="DUF4218" evidence="1">
    <location>
        <begin position="85"/>
        <end position="119"/>
    </location>
</feature>